<sequence length="68" mass="7970">MFRNLVLCSHCPTKVSELWEQLKNNYFFNIFACGDNYEDSKPVSLVATPRILPCCPKQKNHFERSLTF</sequence>
<name>A0A2P2LMT9_RHIMU</name>
<reference evidence="1" key="1">
    <citation type="submission" date="2018-02" db="EMBL/GenBank/DDBJ databases">
        <title>Rhizophora mucronata_Transcriptome.</title>
        <authorList>
            <person name="Meera S.P."/>
            <person name="Sreeshan A."/>
            <person name="Augustine A."/>
        </authorList>
    </citation>
    <scope>NUCLEOTIDE SEQUENCE</scope>
    <source>
        <tissue evidence="1">Leaf</tissue>
    </source>
</reference>
<organism evidence="1">
    <name type="scientific">Rhizophora mucronata</name>
    <name type="common">Asiatic mangrove</name>
    <dbReference type="NCBI Taxonomy" id="61149"/>
    <lineage>
        <taxon>Eukaryota</taxon>
        <taxon>Viridiplantae</taxon>
        <taxon>Streptophyta</taxon>
        <taxon>Embryophyta</taxon>
        <taxon>Tracheophyta</taxon>
        <taxon>Spermatophyta</taxon>
        <taxon>Magnoliopsida</taxon>
        <taxon>eudicotyledons</taxon>
        <taxon>Gunneridae</taxon>
        <taxon>Pentapetalae</taxon>
        <taxon>rosids</taxon>
        <taxon>fabids</taxon>
        <taxon>Malpighiales</taxon>
        <taxon>Rhizophoraceae</taxon>
        <taxon>Rhizophora</taxon>
    </lineage>
</organism>
<protein>
    <submittedName>
        <fullName evidence="1">Uncharacterized protein</fullName>
    </submittedName>
</protein>
<dbReference type="AlphaFoldDB" id="A0A2P2LMT9"/>
<evidence type="ECO:0000313" key="1">
    <source>
        <dbReference type="EMBL" id="MBX19286.1"/>
    </source>
</evidence>
<accession>A0A2P2LMT9</accession>
<dbReference type="EMBL" id="GGEC01038802">
    <property type="protein sequence ID" value="MBX19286.1"/>
    <property type="molecule type" value="Transcribed_RNA"/>
</dbReference>
<proteinExistence type="predicted"/>